<protein>
    <recommendedName>
        <fullName evidence="3">ubiquitinyl hydrolase 1</fullName>
        <ecNumber evidence="3">3.4.19.12</ecNumber>
    </recommendedName>
</protein>
<feature type="region of interest" description="Disordered" evidence="8">
    <location>
        <begin position="1938"/>
        <end position="1989"/>
    </location>
</feature>
<accession>A0A1Y1IPJ7</accession>
<organism evidence="10 11">
    <name type="scientific">Klebsormidium nitens</name>
    <name type="common">Green alga</name>
    <name type="synonym">Ulothrix nitens</name>
    <dbReference type="NCBI Taxonomy" id="105231"/>
    <lineage>
        <taxon>Eukaryota</taxon>
        <taxon>Viridiplantae</taxon>
        <taxon>Streptophyta</taxon>
        <taxon>Klebsormidiophyceae</taxon>
        <taxon>Klebsormidiales</taxon>
        <taxon>Klebsormidiaceae</taxon>
        <taxon>Klebsormidium</taxon>
    </lineage>
</organism>
<evidence type="ECO:0000256" key="6">
    <source>
        <dbReference type="ARBA" id="ARBA00022801"/>
    </source>
</evidence>
<evidence type="ECO:0000313" key="11">
    <source>
        <dbReference type="Proteomes" id="UP000054558"/>
    </source>
</evidence>
<evidence type="ECO:0000259" key="9">
    <source>
        <dbReference type="PROSITE" id="PS50235"/>
    </source>
</evidence>
<dbReference type="GO" id="GO:0016579">
    <property type="term" value="P:protein deubiquitination"/>
    <property type="evidence" value="ECO:0007669"/>
    <property type="project" value="InterPro"/>
</dbReference>
<reference evidence="10 11" key="1">
    <citation type="journal article" date="2014" name="Nat. Commun.">
        <title>Klebsormidium flaccidum genome reveals primary factors for plant terrestrial adaptation.</title>
        <authorList>
            <person name="Hori K."/>
            <person name="Maruyama F."/>
            <person name="Fujisawa T."/>
            <person name="Togashi T."/>
            <person name="Yamamoto N."/>
            <person name="Seo M."/>
            <person name="Sato S."/>
            <person name="Yamada T."/>
            <person name="Mori H."/>
            <person name="Tajima N."/>
            <person name="Moriyama T."/>
            <person name="Ikeuchi M."/>
            <person name="Watanabe M."/>
            <person name="Wada H."/>
            <person name="Kobayashi K."/>
            <person name="Saito M."/>
            <person name="Masuda T."/>
            <person name="Sasaki-Sekimoto Y."/>
            <person name="Mashiguchi K."/>
            <person name="Awai K."/>
            <person name="Shimojima M."/>
            <person name="Masuda S."/>
            <person name="Iwai M."/>
            <person name="Nobusawa T."/>
            <person name="Narise T."/>
            <person name="Kondo S."/>
            <person name="Saito H."/>
            <person name="Sato R."/>
            <person name="Murakawa M."/>
            <person name="Ihara Y."/>
            <person name="Oshima-Yamada Y."/>
            <person name="Ohtaka K."/>
            <person name="Satoh M."/>
            <person name="Sonobe K."/>
            <person name="Ishii M."/>
            <person name="Ohtani R."/>
            <person name="Kanamori-Sato M."/>
            <person name="Honoki R."/>
            <person name="Miyazaki D."/>
            <person name="Mochizuki H."/>
            <person name="Umetsu J."/>
            <person name="Higashi K."/>
            <person name="Shibata D."/>
            <person name="Kamiya Y."/>
            <person name="Sato N."/>
            <person name="Nakamura Y."/>
            <person name="Tabata S."/>
            <person name="Ida S."/>
            <person name="Kurokawa K."/>
            <person name="Ohta H."/>
        </authorList>
    </citation>
    <scope>NUCLEOTIDE SEQUENCE [LARGE SCALE GENOMIC DNA]</scope>
    <source>
        <strain evidence="10 11">NIES-2285</strain>
    </source>
</reference>
<dbReference type="InterPro" id="IPR056850">
    <property type="entry name" value="ARM_UBP34_24_USP9X_Y"/>
</dbReference>
<dbReference type="EMBL" id="DF237603">
    <property type="protein sequence ID" value="GAQ90547.1"/>
    <property type="molecule type" value="Genomic_DNA"/>
</dbReference>
<dbReference type="InterPro" id="IPR016024">
    <property type="entry name" value="ARM-type_fold"/>
</dbReference>
<dbReference type="GO" id="GO:0006508">
    <property type="term" value="P:proteolysis"/>
    <property type="evidence" value="ECO:0007669"/>
    <property type="project" value="UniProtKB-KW"/>
</dbReference>
<dbReference type="GO" id="GO:0004843">
    <property type="term" value="F:cysteine-type deubiquitinase activity"/>
    <property type="evidence" value="ECO:0000318"/>
    <property type="project" value="GO_Central"/>
</dbReference>
<keyword evidence="5" id="KW-0833">Ubl conjugation pathway</keyword>
<dbReference type="InterPro" id="IPR050164">
    <property type="entry name" value="Peptidase_C19"/>
</dbReference>
<dbReference type="SUPFAM" id="SSF54001">
    <property type="entry name" value="Cysteine proteinases"/>
    <property type="match status" value="1"/>
</dbReference>
<dbReference type="PANTHER" id="PTHR24006">
    <property type="entry name" value="UBIQUITIN CARBOXYL-TERMINAL HYDROLASE"/>
    <property type="match status" value="1"/>
</dbReference>
<sequence>MDVHDNDETWDTEINDNIVGRSVSDSSSEELDGAHTILPIRAQEQEDDETMDVELPEAFPRYEYNIFKDGLNKYPAWTVFPNHLAKCLGAAAAIVKAGEEMTSPDVQRLKTLYQQLAVDAFEKCLQERALREWPVTVQENIYAAIEQLLDLLVAKLPQLELEGGGAEEDLHPLLQCLSMSFDRHCEYHLKHRYDGAEDFLKKRKSNASLGMNEASTRAQPLVASPEKTHNYDWFCHARADYVTEVNECTCAACYPGVSHVLLATLLNRFGESKYGDGYAEILKLLCKAAQLLLSTIERLLEPLALAAEFFTQGLLQKFAEPCRNLLEYIAELLDHDLDTFSDKTKQGSYASVSQILRHLRGVFGMLMSSEAVEQLVSPVQRKLVERMLGYQSFNKQLSAVREISKLLSSARASALKDGAEAVHSTIDWLEKKDVLRVILRSHLHHKQYVDQVKIIMKFLLQERRLSEEHLDAIWAATEKPDQFEAVKSNIFELLADLAWSFSDMQLDSLFNRFERSKDRPSDDVLKVLQLIKKLARSDTRGVMAHKLLELLWNMLLSGEAQGEILESNSFVEILQYYDSVKRADKQVYIKRCLSSIEKGQAVLPCLSLLTSIFLQDDTNVALQGQSQHSPRVQHINELEKQHGMVSLVAKSLEVYMAHARSLAPELLEGANGSKPAPVDGQKTHEEQIMSRLNFMFFILNWSQHDLSWDVAELIWECLVVKGACKSDADRAMTWLHRLLSKGSAVLISAEAQSKLLLQKMSQIDPADLSMIGYQCFQQLFQRVNVIEKKLVIESECLLTAELDLSGLQILWNIALLSKEEAIATLAIDSLRMLFLHLSSGLQSRTLEIRNSFTSEVFRRLEGTLAAAGGPTFVRPPDAVQLSEAFETTAPSKAPEKMDEDGANAADTSADASADASADVSMTPAEAPSTGEAGGSEALQAERCLRLLQVFIDSCESRRMKRTPVHGAFFKGLPLDLEVSPVTLITTIKNQRGVISSHTNEYIGNLRSRIAVKMSQTPARIRLLSRGRELVHDARLARQENLVMGAHIQVAPRMQDDRPLPFEEEELPGVVLSKKEEVYEVLFKLCGSNAAKVREGAQEVLQLLPTHPGILADLYWILEAKTADEVHDLLDQLFGAKERLLYTLQVLDGVLQPANRKLDSRAFTMRQKLLDFRCESYLTGVFGADALPTNLDAAARKSLYMSALRILRQLLIVHKTTPNIPTEELDADARAGALKRAEERARVRAGAPRTREVKPAGINDVPDLVVKMMRLTWAMAVGQPAFVASDAPFDSFPAPPPQEPETEESQWAPPDAEEFICKDGLDLLQKAIATSEESSAAFYQSPNFARFAVDIVLRAPNPYIRHEGGTFLYGSIHDSTNVAKQLHAMINARALADTLPRQSKEFWNLFCRLLLKWPDQEVSVQLLKEELVWLQNAPAVMDEDEDEGLEGHLNVLRTLVKAFPRYRLLGLPLGKPQGHALCEKLIKQFLFPEAVLLQGDDLETPRSATGASKPLEELVLQEAKCGTQKSRQAAFSLLEELAHDYLPNFLVIKDLLLRLHFRTDLHDWEAAPSYSRKTVGNFVGLKNAGATCYMNSVFQQLYMQPQVRRTILAADECEDLERKDSVFYQLQAMFGALLASSLDHYTPQGFWAAYRDIDGQPINLREHQDAFEFFNVLFDQVDEKLKAKGHKPTLTEIFGGTFAQQVICRGCPHRSEREEAFNALGVEVKGKRDLQEALESFVKGDLLEADNAYDCAICNKKVDALKRVCVKTLPHALIVHLKRFDFDYETMQRLKVKDRFVFPMHLDMHPYTVEGLAASENNASTSEDNDGASTVVMRPDAYYQYDLVGVVVHSGTAFAGHYYSYIKERDGDKPFGNKDPNAHGWMVFDDKRVEPYNVADLEKDCFGGKFVPEAYDNGLKPMQEFDRPNSAYMLLYERSTPVEVSEQSSPEASPSTAADGDAVAEVEPKGDLKKQLEDAVSKTSPGSARRGSVHMPPSIHRIVWQENLQSVSESHLLDSDYFSFLLQLATSCLQTYEKRLRGAEQGQEEGVQIAKASAELFIEFLMRVYLRSHKDLRTDLRQWKAVIMTFLQNSAHFTHHFLLRLLDNQEWLREGLLSCNSDEVRTVIGDWVVMAMTAAAEYNKGRKEDPMRLGLFLDMLAHIVKDCGRLKAYVKELIDILTAYAKIGTRQKMELLQEKHVFLPQLAFNALQDKITAFNSEEWEALVRCFAELLPCYDLTPICKQGTATKAATDKSLGQLNPYKAPDSPLVPLTDHMLDWVIYREELWQLMFEKCHQMPELVQLMQFCSWENPKFTAQLLGRLLNFIADALSRDCHMMPTILARILEIKDSYQRTRHMLLFDGDNKTESLTDQILDGETQETKRRWLIQLVLSLHRLSPLVGRTIRQNRLNGEDGWVHILSYMESRWLPTANENQRLHAEQTIEGVKAMLTPPTKKEVAARAAS</sequence>
<feature type="compositionally biased region" description="Basic and acidic residues" evidence="8">
    <location>
        <begin position="1961"/>
        <end position="1975"/>
    </location>
</feature>
<comment type="catalytic activity">
    <reaction evidence="1">
        <text>Thiol-dependent hydrolysis of ester, thioester, amide, peptide and isopeptide bonds formed by the C-terminal Gly of ubiquitin (a 76-residue protein attached to proteins as an intracellular targeting signal).</text>
        <dbReference type="EC" id="3.4.19.12"/>
    </reaction>
</comment>
<feature type="region of interest" description="Disordered" evidence="8">
    <location>
        <begin position="1286"/>
        <end position="1308"/>
    </location>
</feature>
<dbReference type="OMA" id="YDYEREC"/>
<evidence type="ECO:0000256" key="3">
    <source>
        <dbReference type="ARBA" id="ARBA00012759"/>
    </source>
</evidence>
<evidence type="ECO:0000256" key="1">
    <source>
        <dbReference type="ARBA" id="ARBA00000707"/>
    </source>
</evidence>
<dbReference type="PROSITE" id="PS50235">
    <property type="entry name" value="USP_3"/>
    <property type="match status" value="1"/>
</dbReference>
<feature type="domain" description="USP" evidence="9">
    <location>
        <begin position="1578"/>
        <end position="1934"/>
    </location>
</feature>
<dbReference type="Pfam" id="PF00443">
    <property type="entry name" value="UCH"/>
    <property type="match status" value="1"/>
</dbReference>
<dbReference type="GO" id="GO:0005829">
    <property type="term" value="C:cytosol"/>
    <property type="evidence" value="ECO:0000318"/>
    <property type="project" value="GO_Central"/>
</dbReference>
<dbReference type="GO" id="GO:0031647">
    <property type="term" value="P:regulation of protein stability"/>
    <property type="evidence" value="ECO:0000318"/>
    <property type="project" value="GO_Central"/>
</dbReference>
<name>A0A1Y1IPJ7_KLENI</name>
<dbReference type="InterPro" id="IPR028889">
    <property type="entry name" value="USP"/>
</dbReference>
<dbReference type="InterPro" id="IPR021905">
    <property type="entry name" value="DUF3517"/>
</dbReference>
<keyword evidence="7" id="KW-0788">Thiol protease</keyword>
<keyword evidence="6 10" id="KW-0378">Hydrolase</keyword>
<feature type="region of interest" description="Disordered" evidence="8">
    <location>
        <begin position="887"/>
        <end position="935"/>
    </location>
</feature>
<dbReference type="Pfam" id="PF25010">
    <property type="entry name" value="ARM_UBP24_USP9X-Y"/>
    <property type="match status" value="1"/>
</dbReference>
<dbReference type="SUPFAM" id="SSF48371">
    <property type="entry name" value="ARM repeat"/>
    <property type="match status" value="1"/>
</dbReference>
<comment type="similarity">
    <text evidence="2">Belongs to the peptidase C19 family.</text>
</comment>
<feature type="compositionally biased region" description="Low complexity" evidence="8">
    <location>
        <begin position="902"/>
        <end position="920"/>
    </location>
</feature>
<evidence type="ECO:0000256" key="8">
    <source>
        <dbReference type="SAM" id="MobiDB-lite"/>
    </source>
</evidence>
<evidence type="ECO:0000256" key="4">
    <source>
        <dbReference type="ARBA" id="ARBA00022670"/>
    </source>
</evidence>
<evidence type="ECO:0000313" key="10">
    <source>
        <dbReference type="EMBL" id="GAQ90547.1"/>
    </source>
</evidence>
<evidence type="ECO:0000256" key="7">
    <source>
        <dbReference type="ARBA" id="ARBA00022807"/>
    </source>
</evidence>
<evidence type="ECO:0000256" key="5">
    <source>
        <dbReference type="ARBA" id="ARBA00022786"/>
    </source>
</evidence>
<dbReference type="EC" id="3.4.19.12" evidence="3"/>
<dbReference type="Gene3D" id="3.90.70.10">
    <property type="entry name" value="Cysteine proteinases"/>
    <property type="match status" value="1"/>
</dbReference>
<dbReference type="Pfam" id="PF12030">
    <property type="entry name" value="DUF3517"/>
    <property type="match status" value="1"/>
</dbReference>
<dbReference type="InterPro" id="IPR018200">
    <property type="entry name" value="USP_CS"/>
</dbReference>
<proteinExistence type="inferred from homology"/>
<gene>
    <name evidence="10" type="ORF">KFL_006540010</name>
</gene>
<dbReference type="Proteomes" id="UP000054558">
    <property type="component" value="Unassembled WGS sequence"/>
</dbReference>
<keyword evidence="4" id="KW-0645">Protease</keyword>
<feature type="compositionally biased region" description="Polar residues" evidence="8">
    <location>
        <begin position="1940"/>
        <end position="1951"/>
    </location>
</feature>
<keyword evidence="11" id="KW-1185">Reference proteome</keyword>
<dbReference type="PROSITE" id="PS00973">
    <property type="entry name" value="USP_2"/>
    <property type="match status" value="1"/>
</dbReference>
<dbReference type="PANTHER" id="PTHR24006:SF827">
    <property type="entry name" value="UBIQUITIN CARBOXYL-TERMINAL HYDROLASE 34"/>
    <property type="match status" value="1"/>
</dbReference>
<dbReference type="InterPro" id="IPR038765">
    <property type="entry name" value="Papain-like_cys_pep_sf"/>
</dbReference>
<dbReference type="GO" id="GO:0005634">
    <property type="term" value="C:nucleus"/>
    <property type="evidence" value="ECO:0000318"/>
    <property type="project" value="GO_Central"/>
</dbReference>
<dbReference type="FunFam" id="3.90.70.10:FF:000022">
    <property type="entry name" value="Ubiquitin carboxyl-terminal hydrolase 24"/>
    <property type="match status" value="1"/>
</dbReference>
<dbReference type="PROSITE" id="PS00972">
    <property type="entry name" value="USP_1"/>
    <property type="match status" value="1"/>
</dbReference>
<dbReference type="InterPro" id="IPR001394">
    <property type="entry name" value="Peptidase_C19_UCH"/>
</dbReference>
<evidence type="ECO:0000256" key="2">
    <source>
        <dbReference type="ARBA" id="ARBA00009085"/>
    </source>
</evidence>
<dbReference type="CDD" id="cd02659">
    <property type="entry name" value="peptidase_C19C"/>
    <property type="match status" value="1"/>
</dbReference>
<dbReference type="OrthoDB" id="289038at2759"/>
<dbReference type="STRING" id="105231.A0A1Y1IPJ7"/>